<name>A0A7R9JYK9_TIMGE</name>
<accession>A0A7R9JYK9</accession>
<sequence length="123" mass="14359">MVRCCRHQHGIQHTTTCIVYLGSEEVVLDCTEMNRDRRQLTSNVIRMDRRLLETGQVMPVVNEYRGALRRTYHMAFKKKEHRYVFAEKDSPKLVLQLCCWQLDEPPLGVSAVTLISLELELDP</sequence>
<protein>
    <submittedName>
        <fullName evidence="1">Uncharacterized protein</fullName>
    </submittedName>
</protein>
<dbReference type="EMBL" id="OE841208">
    <property type="protein sequence ID" value="CAD7594756.1"/>
    <property type="molecule type" value="Genomic_DNA"/>
</dbReference>
<reference evidence="1" key="1">
    <citation type="submission" date="2020-11" db="EMBL/GenBank/DDBJ databases">
        <authorList>
            <person name="Tran Van P."/>
        </authorList>
    </citation>
    <scope>NUCLEOTIDE SEQUENCE</scope>
</reference>
<evidence type="ECO:0000313" key="1">
    <source>
        <dbReference type="EMBL" id="CAD7594756.1"/>
    </source>
</evidence>
<organism evidence="1">
    <name type="scientific">Timema genevievae</name>
    <name type="common">Walking stick</name>
    <dbReference type="NCBI Taxonomy" id="629358"/>
    <lineage>
        <taxon>Eukaryota</taxon>
        <taxon>Metazoa</taxon>
        <taxon>Ecdysozoa</taxon>
        <taxon>Arthropoda</taxon>
        <taxon>Hexapoda</taxon>
        <taxon>Insecta</taxon>
        <taxon>Pterygota</taxon>
        <taxon>Neoptera</taxon>
        <taxon>Polyneoptera</taxon>
        <taxon>Phasmatodea</taxon>
        <taxon>Timematodea</taxon>
        <taxon>Timematoidea</taxon>
        <taxon>Timematidae</taxon>
        <taxon>Timema</taxon>
    </lineage>
</organism>
<dbReference type="AlphaFoldDB" id="A0A7R9JYK9"/>
<gene>
    <name evidence="1" type="ORF">TGEB3V08_LOCUS5779</name>
</gene>
<proteinExistence type="predicted"/>